<reference evidence="2" key="1">
    <citation type="submission" date="2022-01" db="EMBL/GenBank/DDBJ databases">
        <authorList>
            <person name="King R."/>
        </authorList>
    </citation>
    <scope>NUCLEOTIDE SEQUENCE</scope>
</reference>
<dbReference type="Proteomes" id="UP001153620">
    <property type="component" value="Chromosome 3"/>
</dbReference>
<name>A0A9N9S1W6_9DIPT</name>
<organism evidence="2 3">
    <name type="scientific">Chironomus riparius</name>
    <dbReference type="NCBI Taxonomy" id="315576"/>
    <lineage>
        <taxon>Eukaryota</taxon>
        <taxon>Metazoa</taxon>
        <taxon>Ecdysozoa</taxon>
        <taxon>Arthropoda</taxon>
        <taxon>Hexapoda</taxon>
        <taxon>Insecta</taxon>
        <taxon>Pterygota</taxon>
        <taxon>Neoptera</taxon>
        <taxon>Endopterygota</taxon>
        <taxon>Diptera</taxon>
        <taxon>Nematocera</taxon>
        <taxon>Chironomoidea</taxon>
        <taxon>Chironomidae</taxon>
        <taxon>Chironominae</taxon>
        <taxon>Chironomus</taxon>
    </lineage>
</organism>
<evidence type="ECO:0000313" key="2">
    <source>
        <dbReference type="EMBL" id="CAG9807097.1"/>
    </source>
</evidence>
<dbReference type="AlphaFoldDB" id="A0A9N9S1W6"/>
<feature type="signal peptide" evidence="1">
    <location>
        <begin position="1"/>
        <end position="18"/>
    </location>
</feature>
<accession>A0A9N9S1W6</accession>
<sequence length="84" mass="9154">MRFITVLVLFAVIAYASSNSVSQIVTEDLPAQELLNDSPTAVAYNLGNSKAACTLSWCVNYCSSRMSPPFRSTCCGDYCICEKL</sequence>
<proteinExistence type="predicted"/>
<reference evidence="2" key="2">
    <citation type="submission" date="2022-10" db="EMBL/GenBank/DDBJ databases">
        <authorList>
            <consortium name="ENA_rothamsted_submissions"/>
            <consortium name="culmorum"/>
            <person name="King R."/>
        </authorList>
    </citation>
    <scope>NUCLEOTIDE SEQUENCE</scope>
</reference>
<gene>
    <name evidence="2" type="ORF">CHIRRI_LOCUS9947</name>
</gene>
<keyword evidence="1" id="KW-0732">Signal</keyword>
<evidence type="ECO:0000256" key="1">
    <source>
        <dbReference type="SAM" id="SignalP"/>
    </source>
</evidence>
<keyword evidence="3" id="KW-1185">Reference proteome</keyword>
<feature type="chain" id="PRO_5040112854" evidence="1">
    <location>
        <begin position="19"/>
        <end position="84"/>
    </location>
</feature>
<protein>
    <submittedName>
        <fullName evidence="2">Uncharacterized protein</fullName>
    </submittedName>
</protein>
<evidence type="ECO:0000313" key="3">
    <source>
        <dbReference type="Proteomes" id="UP001153620"/>
    </source>
</evidence>
<dbReference type="EMBL" id="OU895879">
    <property type="protein sequence ID" value="CAG9807097.1"/>
    <property type="molecule type" value="Genomic_DNA"/>
</dbReference>